<dbReference type="RefSeq" id="WP_152708720.1">
    <property type="nucleotide sequence ID" value="NZ_VOSJ01000001.1"/>
</dbReference>
<accession>A0A5N7MA90</accession>
<keyword evidence="3" id="KW-1185">Reference proteome</keyword>
<organism evidence="2 3">
    <name type="scientific">Microvirga tunisiensis</name>
    <dbReference type="NCBI Taxonomy" id="2108360"/>
    <lineage>
        <taxon>Bacteria</taxon>
        <taxon>Pseudomonadati</taxon>
        <taxon>Pseudomonadota</taxon>
        <taxon>Alphaproteobacteria</taxon>
        <taxon>Hyphomicrobiales</taxon>
        <taxon>Methylobacteriaceae</taxon>
        <taxon>Microvirga</taxon>
    </lineage>
</organism>
<protein>
    <submittedName>
        <fullName evidence="2">Uncharacterized protein</fullName>
    </submittedName>
</protein>
<gene>
    <name evidence="2" type="ORF">FS320_00955</name>
</gene>
<name>A0A5N7MA90_9HYPH</name>
<dbReference type="Proteomes" id="UP000403266">
    <property type="component" value="Unassembled WGS sequence"/>
</dbReference>
<feature type="region of interest" description="Disordered" evidence="1">
    <location>
        <begin position="117"/>
        <end position="138"/>
    </location>
</feature>
<evidence type="ECO:0000313" key="2">
    <source>
        <dbReference type="EMBL" id="MPR23823.1"/>
    </source>
</evidence>
<dbReference type="AlphaFoldDB" id="A0A5N7MA90"/>
<comment type="caution">
    <text evidence="2">The sequence shown here is derived from an EMBL/GenBank/DDBJ whole genome shotgun (WGS) entry which is preliminary data.</text>
</comment>
<feature type="compositionally biased region" description="Gly residues" evidence="1">
    <location>
        <begin position="127"/>
        <end position="138"/>
    </location>
</feature>
<evidence type="ECO:0000256" key="1">
    <source>
        <dbReference type="SAM" id="MobiDB-lite"/>
    </source>
</evidence>
<sequence length="138" mass="15003">MLHTPQVMHELGDRFVALCRELAAHYKSPHDFPMTATSLVRGREPSVARSIGIVNPMNLDGKISDPILVLSQMSQCSPLQPVSPLDNVVEQNLKNGARRGLNRRRTAEIHARMREEGHTQIPMSGRGFEGGGSAGGPG</sequence>
<evidence type="ECO:0000313" key="3">
    <source>
        <dbReference type="Proteomes" id="UP000403266"/>
    </source>
</evidence>
<proteinExistence type="predicted"/>
<dbReference type="EMBL" id="VOSK01000001">
    <property type="protein sequence ID" value="MPR23823.1"/>
    <property type="molecule type" value="Genomic_DNA"/>
</dbReference>
<reference evidence="2 3" key="1">
    <citation type="journal article" date="2019" name="Syst. Appl. Microbiol.">
        <title>Microvirga tunisiensis sp. nov., a root nodule symbiotic bacterium isolated from Lupinus micranthus and L. luteus grown in Northern Tunisia.</title>
        <authorList>
            <person name="Msaddak A."/>
            <person name="Rejili M."/>
            <person name="Duran D."/>
            <person name="Mars M."/>
            <person name="Palacios J.M."/>
            <person name="Ruiz-Argueso T."/>
            <person name="Rey L."/>
            <person name="Imperial J."/>
        </authorList>
    </citation>
    <scope>NUCLEOTIDE SEQUENCE [LARGE SCALE GENOMIC DNA]</scope>
    <source>
        <strain evidence="2 3">Lmie10</strain>
    </source>
</reference>